<keyword evidence="3" id="KW-0479">Metal-binding</keyword>
<dbReference type="InterPro" id="IPR044230">
    <property type="entry name" value="GTF3C4"/>
</dbReference>
<dbReference type="GO" id="GO:0004402">
    <property type="term" value="F:histone acetyltransferase activity"/>
    <property type="evidence" value="ECO:0007669"/>
    <property type="project" value="InterPro"/>
</dbReference>
<dbReference type="SUPFAM" id="SSF50978">
    <property type="entry name" value="WD40 repeat-like"/>
    <property type="match status" value="1"/>
</dbReference>
<dbReference type="PANTHER" id="PTHR15496">
    <property type="entry name" value="GENERAL TRANSCRIPTION FACTOR 3C POLYPEPTIDE 4 FAMILY"/>
    <property type="match status" value="1"/>
</dbReference>
<dbReference type="InterPro" id="IPR024761">
    <property type="entry name" value="TFIIIC_delta_N"/>
</dbReference>
<dbReference type="EMBL" id="JARJCN010000005">
    <property type="protein sequence ID" value="KAJ7100770.1"/>
    <property type="molecule type" value="Genomic_DNA"/>
</dbReference>
<evidence type="ECO:0000259" key="1">
    <source>
        <dbReference type="Pfam" id="PF12657"/>
    </source>
</evidence>
<dbReference type="Pfam" id="PF12660">
    <property type="entry name" value="zf-TFIIIC"/>
    <property type="match status" value="1"/>
</dbReference>
<evidence type="ECO:0000313" key="3">
    <source>
        <dbReference type="EMBL" id="KAJ7100770.1"/>
    </source>
</evidence>
<dbReference type="GO" id="GO:0008270">
    <property type="term" value="F:zinc ion binding"/>
    <property type="evidence" value="ECO:0007669"/>
    <property type="project" value="UniProtKB-KW"/>
</dbReference>
<accession>A0AAD6UEE7</accession>
<reference evidence="3" key="1">
    <citation type="submission" date="2023-03" db="EMBL/GenBank/DDBJ databases">
        <title>Massive genome expansion in bonnet fungi (Mycena s.s.) driven by repeated elements and novel gene families across ecological guilds.</title>
        <authorList>
            <consortium name="Lawrence Berkeley National Laboratory"/>
            <person name="Harder C.B."/>
            <person name="Miyauchi S."/>
            <person name="Viragh M."/>
            <person name="Kuo A."/>
            <person name="Thoen E."/>
            <person name="Andreopoulos B."/>
            <person name="Lu D."/>
            <person name="Skrede I."/>
            <person name="Drula E."/>
            <person name="Henrissat B."/>
            <person name="Morin E."/>
            <person name="Kohler A."/>
            <person name="Barry K."/>
            <person name="LaButti K."/>
            <person name="Morin E."/>
            <person name="Salamov A."/>
            <person name="Lipzen A."/>
            <person name="Mereny Z."/>
            <person name="Hegedus B."/>
            <person name="Baldrian P."/>
            <person name="Stursova M."/>
            <person name="Weitz H."/>
            <person name="Taylor A."/>
            <person name="Grigoriev I.V."/>
            <person name="Nagy L.G."/>
            <person name="Martin F."/>
            <person name="Kauserud H."/>
        </authorList>
    </citation>
    <scope>NUCLEOTIDE SEQUENCE</scope>
    <source>
        <strain evidence="3">CBHHK173m</strain>
    </source>
</reference>
<sequence>MSSLPIYTSLSVPMVSASPSSTAFQWSADGQACFLTKTALYIMTPDHGLNFETKTALKATPEKDNALEIEPLGWYRTMVQFDQPVEYIWPEQSQDWSAIVLGSLDIALWAVTLSPSNISPHAGCVLAALSSSMDLTLWTAGRNGIKGEWLKIFDVTPFLLAHFADEKNTVRALKSQVTSIKWSQQADFGHRPTPLDNASLLVAGNRAGLLLFLRYTRDSRVELIDTLSVSNQWVTCLAISSWAVAEPGKCDAYIAFATDDGVVGVVKVRQALEATPTASGLGYNYSLELSVESGVVELCSADRRPCTALEWVETPDSLILVYCKVGVVHLWRSSQASQGWSGLYALSITSVPPLSAGMSPYFSVAGLHYVRRRDALLVCLSDGSFRVAYDLSREPAWAHPSAEVDVSTKSLCAAARGIFARVEPGAVDPELVNRISGMASYDGSAAVAWVHEACRPADFSYKHDAKHNSIFLVARLWDDDDDEALLQDLSSVLRYSRYAAGFSPAHLLRPIFFNLPPRKLNALHLRILEILELTSGFTDHTTDIVIAPFSGELTPEARKEFRDSLGQHLYGWDVMLSLRMRLALADYAWKGSDSQEKRDRCGATAQTLLNAISFRVLRTIIRHLAAVVDYFTVRDAPFVLRAVVQSLLPGVPPDLTLEGSALSHALEASPAGADAFTGLEETCPACKAAVPLQDITSAFCPNGHVWLRCSITTFIIATPRVRTCVGCSRKAFLPGASAESGAGGGWVVEELLEAVHRCLFCGNSFVSVF</sequence>
<comment type="caution">
    <text evidence="3">The sequence shown here is derived from an EMBL/GenBank/DDBJ whole genome shotgun (WGS) entry which is preliminary data.</text>
</comment>
<proteinExistence type="predicted"/>
<feature type="domain" description="Transcription factor IIIC 90kDa subunit N-terminal" evidence="1">
    <location>
        <begin position="26"/>
        <end position="354"/>
    </location>
</feature>
<protein>
    <submittedName>
        <fullName evidence="3">Zinc-finger of transcription factor IIIC complex-domain-containing protein</fullName>
    </submittedName>
</protein>
<dbReference type="PANTHER" id="PTHR15496:SF2">
    <property type="entry name" value="GENERAL TRANSCRIPTION FACTOR 3C POLYPEPTIDE 4"/>
    <property type="match status" value="1"/>
</dbReference>
<dbReference type="InterPro" id="IPR024764">
    <property type="entry name" value="TFIIIC_Znf"/>
</dbReference>
<keyword evidence="3" id="KW-0863">Zinc-finger</keyword>
<dbReference type="AlphaFoldDB" id="A0AAD6UEE7"/>
<keyword evidence="4" id="KW-1185">Reference proteome</keyword>
<dbReference type="GO" id="GO:0006384">
    <property type="term" value="P:transcription initiation at RNA polymerase III promoter"/>
    <property type="evidence" value="ECO:0007669"/>
    <property type="project" value="InterPro"/>
</dbReference>
<dbReference type="GO" id="GO:0000127">
    <property type="term" value="C:transcription factor TFIIIC complex"/>
    <property type="evidence" value="ECO:0007669"/>
    <property type="project" value="InterPro"/>
</dbReference>
<feature type="domain" description="Transcription factor IIIC putative zinc-finger" evidence="2">
    <location>
        <begin position="679"/>
        <end position="765"/>
    </location>
</feature>
<dbReference type="InterPro" id="IPR015943">
    <property type="entry name" value="WD40/YVTN_repeat-like_dom_sf"/>
</dbReference>
<organism evidence="3 4">
    <name type="scientific">Mycena belliarum</name>
    <dbReference type="NCBI Taxonomy" id="1033014"/>
    <lineage>
        <taxon>Eukaryota</taxon>
        <taxon>Fungi</taxon>
        <taxon>Dikarya</taxon>
        <taxon>Basidiomycota</taxon>
        <taxon>Agaricomycotina</taxon>
        <taxon>Agaricomycetes</taxon>
        <taxon>Agaricomycetidae</taxon>
        <taxon>Agaricales</taxon>
        <taxon>Marasmiineae</taxon>
        <taxon>Mycenaceae</taxon>
        <taxon>Mycena</taxon>
    </lineage>
</organism>
<evidence type="ECO:0000313" key="4">
    <source>
        <dbReference type="Proteomes" id="UP001222325"/>
    </source>
</evidence>
<gene>
    <name evidence="3" type="ORF">B0H15DRAFT_817244</name>
</gene>
<name>A0AAD6UEE7_9AGAR</name>
<dbReference type="Gene3D" id="2.130.10.10">
    <property type="entry name" value="YVTN repeat-like/Quinoprotein amine dehydrogenase"/>
    <property type="match status" value="1"/>
</dbReference>
<dbReference type="InterPro" id="IPR036322">
    <property type="entry name" value="WD40_repeat_dom_sf"/>
</dbReference>
<dbReference type="Proteomes" id="UP001222325">
    <property type="component" value="Unassembled WGS sequence"/>
</dbReference>
<evidence type="ECO:0000259" key="2">
    <source>
        <dbReference type="Pfam" id="PF12660"/>
    </source>
</evidence>
<dbReference type="Pfam" id="PF12657">
    <property type="entry name" value="TFIIIC_delta"/>
    <property type="match status" value="1"/>
</dbReference>
<keyword evidence="3" id="KW-0862">Zinc</keyword>